<protein>
    <submittedName>
        <fullName evidence="2">Uncharacterized protein</fullName>
    </submittedName>
</protein>
<comment type="caution">
    <text evidence="2">The sequence shown here is derived from an EMBL/GenBank/DDBJ whole genome shotgun (WGS) entry which is preliminary data.</text>
</comment>
<keyword evidence="3" id="KW-1185">Reference proteome</keyword>
<feature type="region of interest" description="Disordered" evidence="1">
    <location>
        <begin position="43"/>
        <end position="73"/>
    </location>
</feature>
<reference evidence="2" key="1">
    <citation type="journal article" date="2023" name="Science">
        <title>Genome structures resolve the early diversification of teleost fishes.</title>
        <authorList>
            <person name="Parey E."/>
            <person name="Louis A."/>
            <person name="Montfort J."/>
            <person name="Bouchez O."/>
            <person name="Roques C."/>
            <person name="Iampietro C."/>
            <person name="Lluch J."/>
            <person name="Castinel A."/>
            <person name="Donnadieu C."/>
            <person name="Desvignes T."/>
            <person name="Floi Bucao C."/>
            <person name="Jouanno E."/>
            <person name="Wen M."/>
            <person name="Mejri S."/>
            <person name="Dirks R."/>
            <person name="Jansen H."/>
            <person name="Henkel C."/>
            <person name="Chen W.J."/>
            <person name="Zahm M."/>
            <person name="Cabau C."/>
            <person name="Klopp C."/>
            <person name="Thompson A.W."/>
            <person name="Robinson-Rechavi M."/>
            <person name="Braasch I."/>
            <person name="Lecointre G."/>
            <person name="Bobe J."/>
            <person name="Postlethwait J.H."/>
            <person name="Berthelot C."/>
            <person name="Roest Crollius H."/>
            <person name="Guiguen Y."/>
        </authorList>
    </citation>
    <scope>NUCLEOTIDE SEQUENCE</scope>
    <source>
        <strain evidence="2">WJC10195</strain>
    </source>
</reference>
<dbReference type="AlphaFoldDB" id="A0A9Q1F7K7"/>
<evidence type="ECO:0000313" key="3">
    <source>
        <dbReference type="Proteomes" id="UP001152622"/>
    </source>
</evidence>
<feature type="compositionally biased region" description="Basic and acidic residues" evidence="1">
    <location>
        <begin position="47"/>
        <end position="56"/>
    </location>
</feature>
<sequence>MYDIQTVEQMQKSLLSCGRNASRMTRPAGAVCTQRCHCCKCPQTPADNKHSPEKNPLDTLPKRPGTCTNHPEL</sequence>
<accession>A0A9Q1F7K7</accession>
<proteinExistence type="predicted"/>
<organism evidence="2 3">
    <name type="scientific">Synaphobranchus kaupii</name>
    <name type="common">Kaup's arrowtooth eel</name>
    <dbReference type="NCBI Taxonomy" id="118154"/>
    <lineage>
        <taxon>Eukaryota</taxon>
        <taxon>Metazoa</taxon>
        <taxon>Chordata</taxon>
        <taxon>Craniata</taxon>
        <taxon>Vertebrata</taxon>
        <taxon>Euteleostomi</taxon>
        <taxon>Actinopterygii</taxon>
        <taxon>Neopterygii</taxon>
        <taxon>Teleostei</taxon>
        <taxon>Anguilliformes</taxon>
        <taxon>Synaphobranchidae</taxon>
        <taxon>Synaphobranchus</taxon>
    </lineage>
</organism>
<dbReference type="Proteomes" id="UP001152622">
    <property type="component" value="Chromosome 8"/>
</dbReference>
<evidence type="ECO:0000313" key="2">
    <source>
        <dbReference type="EMBL" id="KAJ8352654.1"/>
    </source>
</evidence>
<gene>
    <name evidence="2" type="ORF">SKAU_G00241300</name>
</gene>
<name>A0A9Q1F7K7_SYNKA</name>
<evidence type="ECO:0000256" key="1">
    <source>
        <dbReference type="SAM" id="MobiDB-lite"/>
    </source>
</evidence>
<dbReference type="EMBL" id="JAINUF010000008">
    <property type="protein sequence ID" value="KAJ8352654.1"/>
    <property type="molecule type" value="Genomic_DNA"/>
</dbReference>